<dbReference type="SUPFAM" id="SSF52980">
    <property type="entry name" value="Restriction endonuclease-like"/>
    <property type="match status" value="1"/>
</dbReference>
<dbReference type="GO" id="GO:0003676">
    <property type="term" value="F:nucleic acid binding"/>
    <property type="evidence" value="ECO:0007669"/>
    <property type="project" value="InterPro"/>
</dbReference>
<dbReference type="NCBIfam" id="NF009150">
    <property type="entry name" value="PRK12497.1-3"/>
    <property type="match status" value="1"/>
</dbReference>
<proteinExistence type="inferred from homology"/>
<dbReference type="InterPro" id="IPR011335">
    <property type="entry name" value="Restrct_endonuc-II-like"/>
</dbReference>
<dbReference type="RefSeq" id="WP_071082525.1">
    <property type="nucleotide sequence ID" value="NZ_MBLM01000025.1"/>
</dbReference>
<protein>
    <recommendedName>
        <fullName evidence="2">UPF0102 protein CC117_10250</fullName>
    </recommendedName>
</protein>
<keyword evidence="4" id="KW-1185">Reference proteome</keyword>
<comment type="caution">
    <text evidence="3">The sequence shown here is derived from an EMBL/GenBank/DDBJ whole genome shotgun (WGS) entry which is preliminary data.</text>
</comment>
<name>A0A1S1RD93_9ACTN</name>
<dbReference type="EMBL" id="MBLM01000025">
    <property type="protein sequence ID" value="OHV44047.1"/>
    <property type="molecule type" value="Genomic_DNA"/>
</dbReference>
<dbReference type="AlphaFoldDB" id="A0A1S1RD93"/>
<dbReference type="CDD" id="cd20736">
    <property type="entry name" value="PoNe_Nuclease"/>
    <property type="match status" value="1"/>
</dbReference>
<comment type="similarity">
    <text evidence="1 2">Belongs to the UPF0102 family.</text>
</comment>
<dbReference type="Proteomes" id="UP000179627">
    <property type="component" value="Unassembled WGS sequence"/>
</dbReference>
<dbReference type="OrthoDB" id="9794876at2"/>
<dbReference type="HAMAP" id="MF_00048">
    <property type="entry name" value="UPF0102"/>
    <property type="match status" value="1"/>
</dbReference>
<dbReference type="Pfam" id="PF02021">
    <property type="entry name" value="UPF0102"/>
    <property type="match status" value="1"/>
</dbReference>
<dbReference type="NCBIfam" id="TIGR00252">
    <property type="entry name" value="YraN family protein"/>
    <property type="match status" value="1"/>
</dbReference>
<gene>
    <name evidence="3" type="ORF">CC117_10250</name>
</gene>
<dbReference type="NCBIfam" id="NF009154">
    <property type="entry name" value="PRK12497.3-3"/>
    <property type="match status" value="1"/>
</dbReference>
<evidence type="ECO:0000313" key="3">
    <source>
        <dbReference type="EMBL" id="OHV44047.1"/>
    </source>
</evidence>
<reference evidence="4" key="1">
    <citation type="submission" date="2016-07" db="EMBL/GenBank/DDBJ databases">
        <title>Sequence Frankia sp. strain CcI1.17.</title>
        <authorList>
            <person name="Ghodhbane-Gtari F."/>
            <person name="Swanson E."/>
            <person name="Gueddou A."/>
            <person name="Morris K."/>
            <person name="Hezbri K."/>
            <person name="Ktari A."/>
            <person name="Nouioui I."/>
            <person name="Abebe-Akele F."/>
            <person name="Simpson S."/>
            <person name="Thomas K."/>
            <person name="Gtari M."/>
            <person name="Tisa L.S."/>
            <person name="Hurst S."/>
        </authorList>
    </citation>
    <scope>NUCLEOTIDE SEQUENCE [LARGE SCALE GENOMIC DNA]</scope>
    <source>
        <strain evidence="4">Cc1.17</strain>
    </source>
</reference>
<dbReference type="PANTHER" id="PTHR34039">
    <property type="entry name" value="UPF0102 PROTEIN YRAN"/>
    <property type="match status" value="1"/>
</dbReference>
<accession>A0A1S1RD93</accession>
<sequence>MRVSQRFGRFGEDVAARHLSAEGAEILVRNWRCREGEIDIVARQGDLLLFCEVKARAGTGYGSGAEAVTGRKAARIRRLAVRWLAEHPQPPAIVRFDVLSVSREQQGAVRVDHLRGAF</sequence>
<dbReference type="Gene3D" id="3.40.1350.10">
    <property type="match status" value="1"/>
</dbReference>
<organism evidence="3 4">
    <name type="scientific">Parafrankia colletiae</name>
    <dbReference type="NCBI Taxonomy" id="573497"/>
    <lineage>
        <taxon>Bacteria</taxon>
        <taxon>Bacillati</taxon>
        <taxon>Actinomycetota</taxon>
        <taxon>Actinomycetes</taxon>
        <taxon>Frankiales</taxon>
        <taxon>Frankiaceae</taxon>
        <taxon>Parafrankia</taxon>
    </lineage>
</organism>
<evidence type="ECO:0000313" key="4">
    <source>
        <dbReference type="Proteomes" id="UP000179627"/>
    </source>
</evidence>
<dbReference type="InterPro" id="IPR003509">
    <property type="entry name" value="UPF0102_YraN-like"/>
</dbReference>
<dbReference type="InterPro" id="IPR011856">
    <property type="entry name" value="tRNA_endonuc-like_dom_sf"/>
</dbReference>
<dbReference type="PANTHER" id="PTHR34039:SF1">
    <property type="entry name" value="UPF0102 PROTEIN YRAN"/>
    <property type="match status" value="1"/>
</dbReference>
<evidence type="ECO:0000256" key="2">
    <source>
        <dbReference type="HAMAP-Rule" id="MF_00048"/>
    </source>
</evidence>
<evidence type="ECO:0000256" key="1">
    <source>
        <dbReference type="ARBA" id="ARBA00006738"/>
    </source>
</evidence>